<evidence type="ECO:0000313" key="1">
    <source>
        <dbReference type="EMBL" id="EFL54205.1"/>
    </source>
</evidence>
<proteinExistence type="predicted"/>
<dbReference type="EMBL" id="AEDP01000029">
    <property type="protein sequence ID" value="EFL54205.1"/>
    <property type="molecule type" value="Genomic_DNA"/>
</dbReference>
<comment type="caution">
    <text evidence="1">The sequence shown here is derived from an EMBL/GenBank/DDBJ whole genome shotgun (WGS) entry which is preliminary data.</text>
</comment>
<dbReference type="AlphaFoldDB" id="E1KXP3"/>
<organism evidence="1 2">
    <name type="scientific">Finegoldia magna BVS033A4</name>
    <dbReference type="NCBI Taxonomy" id="866773"/>
    <lineage>
        <taxon>Bacteria</taxon>
        <taxon>Bacillati</taxon>
        <taxon>Bacillota</taxon>
        <taxon>Tissierellia</taxon>
        <taxon>Tissierellales</taxon>
        <taxon>Peptoniphilaceae</taxon>
        <taxon>Finegoldia</taxon>
    </lineage>
</organism>
<accession>E1KXP3</accession>
<gene>
    <name evidence="1" type="ORF">HMPREF9289_0542</name>
</gene>
<reference evidence="1 2" key="1">
    <citation type="submission" date="2010-08" db="EMBL/GenBank/DDBJ databases">
        <authorList>
            <person name="Durkin A.S."/>
            <person name="Madupu R."/>
            <person name="Torralba M."/>
            <person name="Gillis M."/>
            <person name="Methe B."/>
            <person name="Sutton G."/>
            <person name="Nelson K.E."/>
        </authorList>
    </citation>
    <scope>NUCLEOTIDE SEQUENCE [LARGE SCALE GENOMIC DNA]</scope>
    <source>
        <strain evidence="1 2">BVS033A4</strain>
    </source>
</reference>
<sequence>MDNSSLFVICGVLSIDKGVYIIGTNCAVINIINFSQF</sequence>
<evidence type="ECO:0000313" key="2">
    <source>
        <dbReference type="Proteomes" id="UP000003807"/>
    </source>
</evidence>
<dbReference type="Proteomes" id="UP000003807">
    <property type="component" value="Unassembled WGS sequence"/>
</dbReference>
<name>E1KXP3_FINMA</name>
<protein>
    <submittedName>
        <fullName evidence="1">Uncharacterized protein</fullName>
    </submittedName>
</protein>